<gene>
    <name evidence="1" type="ORF">E2C01_020354</name>
</gene>
<evidence type="ECO:0000313" key="1">
    <source>
        <dbReference type="EMBL" id="MPC27187.1"/>
    </source>
</evidence>
<proteinExistence type="predicted"/>
<accession>A0A5B7E1G7</accession>
<comment type="caution">
    <text evidence="1">The sequence shown here is derived from an EMBL/GenBank/DDBJ whole genome shotgun (WGS) entry which is preliminary data.</text>
</comment>
<name>A0A5B7E1G7_PORTR</name>
<sequence>MKIITLVKQKSTVITHLGFQDLNSVPLARRPLAGVHCHIQTFVGGHIDRKTDIDVSGDGIQSVSRCVNKQGVHANRVQHKMNPGEGRSVTGQSEVFVFIAIIQRRFFLIDCYVALNEENQEPGGQAVEEMHGRDSSGGGPHWIPGIYFVRCLFCVVSFYIKSCLFVLSHVDGEKQPLKTMKCEGFSFMLAKSNGCAFIDNWDLFYGGKSTLYARDGVRLSCQVNEGGSQLSFRNARCSDAFGTLTDDHLCSVGVRQQCVSSQVAVQLKELGLRTTQRLVQCINNVGKATALTPKFVSLSSIATYPEIRTRIG</sequence>
<dbReference type="AlphaFoldDB" id="A0A5B7E1G7"/>
<keyword evidence="2" id="KW-1185">Reference proteome</keyword>
<evidence type="ECO:0000313" key="2">
    <source>
        <dbReference type="Proteomes" id="UP000324222"/>
    </source>
</evidence>
<protein>
    <submittedName>
        <fullName evidence="1">Uncharacterized protein</fullName>
    </submittedName>
</protein>
<dbReference type="Proteomes" id="UP000324222">
    <property type="component" value="Unassembled WGS sequence"/>
</dbReference>
<reference evidence="1 2" key="1">
    <citation type="submission" date="2019-05" db="EMBL/GenBank/DDBJ databases">
        <title>Another draft genome of Portunus trituberculatus and its Hox gene families provides insights of decapod evolution.</title>
        <authorList>
            <person name="Jeong J.-H."/>
            <person name="Song I."/>
            <person name="Kim S."/>
            <person name="Choi T."/>
            <person name="Kim D."/>
            <person name="Ryu S."/>
            <person name="Kim W."/>
        </authorList>
    </citation>
    <scope>NUCLEOTIDE SEQUENCE [LARGE SCALE GENOMIC DNA]</scope>
    <source>
        <tissue evidence="1">Muscle</tissue>
    </source>
</reference>
<dbReference type="EMBL" id="VSRR010001705">
    <property type="protein sequence ID" value="MPC27187.1"/>
    <property type="molecule type" value="Genomic_DNA"/>
</dbReference>
<organism evidence="1 2">
    <name type="scientific">Portunus trituberculatus</name>
    <name type="common">Swimming crab</name>
    <name type="synonym">Neptunus trituberculatus</name>
    <dbReference type="NCBI Taxonomy" id="210409"/>
    <lineage>
        <taxon>Eukaryota</taxon>
        <taxon>Metazoa</taxon>
        <taxon>Ecdysozoa</taxon>
        <taxon>Arthropoda</taxon>
        <taxon>Crustacea</taxon>
        <taxon>Multicrustacea</taxon>
        <taxon>Malacostraca</taxon>
        <taxon>Eumalacostraca</taxon>
        <taxon>Eucarida</taxon>
        <taxon>Decapoda</taxon>
        <taxon>Pleocyemata</taxon>
        <taxon>Brachyura</taxon>
        <taxon>Eubrachyura</taxon>
        <taxon>Portunoidea</taxon>
        <taxon>Portunidae</taxon>
        <taxon>Portuninae</taxon>
        <taxon>Portunus</taxon>
    </lineage>
</organism>